<organism evidence="10 11">
    <name type="scientific">Streptomyces litmocidini</name>
    <dbReference type="NCBI Taxonomy" id="67318"/>
    <lineage>
        <taxon>Bacteria</taxon>
        <taxon>Bacillati</taxon>
        <taxon>Actinomycetota</taxon>
        <taxon>Actinomycetes</taxon>
        <taxon>Kitasatosporales</taxon>
        <taxon>Streptomycetaceae</taxon>
        <taxon>Streptomyces</taxon>
    </lineage>
</organism>
<evidence type="ECO:0000256" key="8">
    <source>
        <dbReference type="SAM" id="MobiDB-lite"/>
    </source>
</evidence>
<evidence type="ECO:0000256" key="6">
    <source>
        <dbReference type="ARBA" id="ARBA00023136"/>
    </source>
</evidence>
<dbReference type="Proteomes" id="UP001611339">
    <property type="component" value="Unassembled WGS sequence"/>
</dbReference>
<feature type="transmembrane region" description="Helical" evidence="7">
    <location>
        <begin position="272"/>
        <end position="291"/>
    </location>
</feature>
<keyword evidence="6 7" id="KW-0472">Membrane</keyword>
<evidence type="ECO:0000256" key="1">
    <source>
        <dbReference type="ARBA" id="ARBA00004651"/>
    </source>
</evidence>
<dbReference type="PROSITE" id="PS50928">
    <property type="entry name" value="ABC_TM1"/>
    <property type="match status" value="1"/>
</dbReference>
<evidence type="ECO:0000313" key="10">
    <source>
        <dbReference type="EMBL" id="MFI1719099.1"/>
    </source>
</evidence>
<dbReference type="CDD" id="cd06261">
    <property type="entry name" value="TM_PBP2"/>
    <property type="match status" value="1"/>
</dbReference>
<sequence>MTTALDTTDDRSPRDTKSGAGQEAGEAARAVPSPVRPVRRAWAGVAALRWAALRLLALAVLLAAWQAVVAAGVWPRVLVPSPGDVWAAFVRASTVHDGVRGISGHLLVEHLAVSLRRIAVGTGYAALVGVPLGLLIGVVKPLAVVLEPAVTFLRTLPPLAYLSLLVIWFGIDESPKIWLLLIAALPPVAAATAAAVRGVPADLVEAGRALGAGPVALLFSIRLPAALPEILTGVRIAVGIAYTSVVAAETINGVPGIGGMIRDAQRYNQTDVVIAGIIAIGLSGIVLDALFKGLERAAVPWRGRA</sequence>
<keyword evidence="11" id="KW-1185">Reference proteome</keyword>
<feature type="transmembrane region" description="Helical" evidence="7">
    <location>
        <begin position="151"/>
        <end position="171"/>
    </location>
</feature>
<dbReference type="SUPFAM" id="SSF161098">
    <property type="entry name" value="MetI-like"/>
    <property type="match status" value="1"/>
</dbReference>
<evidence type="ECO:0000256" key="4">
    <source>
        <dbReference type="ARBA" id="ARBA00022692"/>
    </source>
</evidence>
<evidence type="ECO:0000256" key="3">
    <source>
        <dbReference type="ARBA" id="ARBA00022475"/>
    </source>
</evidence>
<feature type="compositionally biased region" description="Low complexity" evidence="8">
    <location>
        <begin position="19"/>
        <end position="32"/>
    </location>
</feature>
<dbReference type="Gene3D" id="1.10.3720.10">
    <property type="entry name" value="MetI-like"/>
    <property type="match status" value="1"/>
</dbReference>
<keyword evidence="4 7" id="KW-0812">Transmembrane</keyword>
<evidence type="ECO:0000313" key="11">
    <source>
        <dbReference type="Proteomes" id="UP001611339"/>
    </source>
</evidence>
<evidence type="ECO:0000256" key="5">
    <source>
        <dbReference type="ARBA" id="ARBA00022989"/>
    </source>
</evidence>
<feature type="domain" description="ABC transmembrane type-1" evidence="9">
    <location>
        <begin position="111"/>
        <end position="291"/>
    </location>
</feature>
<dbReference type="Pfam" id="PF00528">
    <property type="entry name" value="BPD_transp_1"/>
    <property type="match status" value="1"/>
</dbReference>
<protein>
    <submittedName>
        <fullName evidence="10">ABC transporter permease</fullName>
    </submittedName>
</protein>
<name>A0ABW7UJV3_9ACTN</name>
<feature type="region of interest" description="Disordered" evidence="8">
    <location>
        <begin position="1"/>
        <end position="32"/>
    </location>
</feature>
<accession>A0ABW7UJV3</accession>
<dbReference type="RefSeq" id="WP_398713812.1">
    <property type="nucleotide sequence ID" value="NZ_JBIRUI010000030.1"/>
</dbReference>
<reference evidence="10 11" key="1">
    <citation type="submission" date="2024-10" db="EMBL/GenBank/DDBJ databases">
        <title>The Natural Products Discovery Center: Release of the First 8490 Sequenced Strains for Exploring Actinobacteria Biosynthetic Diversity.</title>
        <authorList>
            <person name="Kalkreuter E."/>
            <person name="Kautsar S.A."/>
            <person name="Yang D."/>
            <person name="Bader C.D."/>
            <person name="Teijaro C.N."/>
            <person name="Fluegel L."/>
            <person name="Davis C.M."/>
            <person name="Simpson J.R."/>
            <person name="Lauterbach L."/>
            <person name="Steele A.D."/>
            <person name="Gui C."/>
            <person name="Meng S."/>
            <person name="Li G."/>
            <person name="Viehrig K."/>
            <person name="Ye F."/>
            <person name="Su P."/>
            <person name="Kiefer A.F."/>
            <person name="Nichols A."/>
            <person name="Cepeda A.J."/>
            <person name="Yan W."/>
            <person name="Fan B."/>
            <person name="Jiang Y."/>
            <person name="Adhikari A."/>
            <person name="Zheng C.-J."/>
            <person name="Schuster L."/>
            <person name="Cowan T.M."/>
            <person name="Smanski M.J."/>
            <person name="Chevrette M.G."/>
            <person name="De Carvalho L.P.S."/>
            <person name="Shen B."/>
        </authorList>
    </citation>
    <scope>NUCLEOTIDE SEQUENCE [LARGE SCALE GENOMIC DNA]</scope>
    <source>
        <strain evidence="10 11">NPDC020602</strain>
    </source>
</reference>
<comment type="caution">
    <text evidence="10">The sequence shown here is derived from an EMBL/GenBank/DDBJ whole genome shotgun (WGS) entry which is preliminary data.</text>
</comment>
<dbReference type="EMBL" id="JBIRUI010000030">
    <property type="protein sequence ID" value="MFI1719099.1"/>
    <property type="molecule type" value="Genomic_DNA"/>
</dbReference>
<keyword evidence="3" id="KW-1003">Cell membrane</keyword>
<dbReference type="InterPro" id="IPR000515">
    <property type="entry name" value="MetI-like"/>
</dbReference>
<proteinExistence type="inferred from homology"/>
<evidence type="ECO:0000259" key="9">
    <source>
        <dbReference type="PROSITE" id="PS50928"/>
    </source>
</evidence>
<comment type="similarity">
    <text evidence="7">Belongs to the binding-protein-dependent transport system permease family.</text>
</comment>
<dbReference type="PANTHER" id="PTHR30151">
    <property type="entry name" value="ALKANE SULFONATE ABC TRANSPORTER-RELATED, MEMBRANE SUBUNIT"/>
    <property type="match status" value="1"/>
</dbReference>
<feature type="transmembrane region" description="Helical" evidence="7">
    <location>
        <begin position="177"/>
        <end position="196"/>
    </location>
</feature>
<feature type="transmembrane region" description="Helical" evidence="7">
    <location>
        <begin position="118"/>
        <end position="139"/>
    </location>
</feature>
<comment type="subcellular location">
    <subcellularLocation>
        <location evidence="1 7">Cell membrane</location>
        <topology evidence="1 7">Multi-pass membrane protein</topology>
    </subcellularLocation>
</comment>
<evidence type="ECO:0000256" key="7">
    <source>
        <dbReference type="RuleBase" id="RU363032"/>
    </source>
</evidence>
<keyword evidence="2 7" id="KW-0813">Transport</keyword>
<dbReference type="InterPro" id="IPR035906">
    <property type="entry name" value="MetI-like_sf"/>
</dbReference>
<dbReference type="PANTHER" id="PTHR30151:SF0">
    <property type="entry name" value="ABC TRANSPORTER PERMEASE PROTEIN MJ0413-RELATED"/>
    <property type="match status" value="1"/>
</dbReference>
<feature type="transmembrane region" description="Helical" evidence="7">
    <location>
        <begin position="55"/>
        <end position="74"/>
    </location>
</feature>
<evidence type="ECO:0000256" key="2">
    <source>
        <dbReference type="ARBA" id="ARBA00022448"/>
    </source>
</evidence>
<keyword evidence="5 7" id="KW-1133">Transmembrane helix</keyword>
<feature type="compositionally biased region" description="Basic and acidic residues" evidence="8">
    <location>
        <begin position="8"/>
        <end position="17"/>
    </location>
</feature>
<gene>
    <name evidence="10" type="ORF">ACH407_36755</name>
</gene>